<evidence type="ECO:0000313" key="3">
    <source>
        <dbReference type="Proteomes" id="UP000078397"/>
    </source>
</evidence>
<organism evidence="2 3">
    <name type="scientific">Pochonia chlamydosporia 170</name>
    <dbReference type="NCBI Taxonomy" id="1380566"/>
    <lineage>
        <taxon>Eukaryota</taxon>
        <taxon>Fungi</taxon>
        <taxon>Dikarya</taxon>
        <taxon>Ascomycota</taxon>
        <taxon>Pezizomycotina</taxon>
        <taxon>Sordariomycetes</taxon>
        <taxon>Hypocreomycetidae</taxon>
        <taxon>Hypocreales</taxon>
        <taxon>Clavicipitaceae</taxon>
        <taxon>Pochonia</taxon>
    </lineage>
</organism>
<gene>
    <name evidence="2" type="ORF">VFPPC_18763</name>
</gene>
<name>A0A219ARW8_METCM</name>
<dbReference type="AlphaFoldDB" id="A0A219ARW8"/>
<evidence type="ECO:0000256" key="1">
    <source>
        <dbReference type="SAM" id="MobiDB-lite"/>
    </source>
</evidence>
<keyword evidence="3" id="KW-1185">Reference proteome</keyword>
<proteinExistence type="predicted"/>
<dbReference type="EMBL" id="LSBJ02000001">
    <property type="protein sequence ID" value="OWT43510.1"/>
    <property type="molecule type" value="Genomic_DNA"/>
</dbReference>
<dbReference type="Proteomes" id="UP000078397">
    <property type="component" value="Unassembled WGS sequence"/>
</dbReference>
<feature type="compositionally biased region" description="Basic and acidic residues" evidence="1">
    <location>
        <begin position="84"/>
        <end position="96"/>
    </location>
</feature>
<dbReference type="GeneID" id="33937445"/>
<evidence type="ECO:0000313" key="2">
    <source>
        <dbReference type="EMBL" id="OWT43510.1"/>
    </source>
</evidence>
<sequence length="160" mass="18430">MNSQRKSNQDIRIVWCYSWNLIARRLWDNHACCSSTGHESRLDGCKTRSRDWTKHGPMVTCDRAKGTKGAKGAAGTPSQHQSHRREQVTRHGHSQEYTHSADGARPVDDIPSLCGFGGLRRWLGRVHPFCVRQSTEYAMSRTLCHSHRWMKHDLRRYGKC</sequence>
<accession>A0A219ARW8</accession>
<feature type="region of interest" description="Disordered" evidence="1">
    <location>
        <begin position="63"/>
        <end position="102"/>
    </location>
</feature>
<protein>
    <submittedName>
        <fullName evidence="2">Uncharacterized protein</fullName>
    </submittedName>
</protein>
<comment type="caution">
    <text evidence="2">The sequence shown here is derived from an EMBL/GenBank/DDBJ whole genome shotgun (WGS) entry which is preliminary data.</text>
</comment>
<dbReference type="RefSeq" id="XP_022285928.1">
    <property type="nucleotide sequence ID" value="XM_022430328.1"/>
</dbReference>
<dbReference type="KEGG" id="pchm:VFPPC_18763"/>
<reference evidence="2 3" key="1">
    <citation type="journal article" date="2016" name="PLoS Pathog.">
        <title>Biosynthesis of antibiotic leucinostatins in bio-control fungus Purpureocillium lilacinum and their inhibition on phytophthora revealed by genome mining.</title>
        <authorList>
            <person name="Wang G."/>
            <person name="Liu Z."/>
            <person name="Lin R."/>
            <person name="Li E."/>
            <person name="Mao Z."/>
            <person name="Ling J."/>
            <person name="Yang Y."/>
            <person name="Yin W.B."/>
            <person name="Xie B."/>
        </authorList>
    </citation>
    <scope>NUCLEOTIDE SEQUENCE [LARGE SCALE GENOMIC DNA]</scope>
    <source>
        <strain evidence="2">170</strain>
    </source>
</reference>